<dbReference type="GO" id="GO:0015199">
    <property type="term" value="F:amino-acid betaine transmembrane transporter activity"/>
    <property type="evidence" value="ECO:0007669"/>
    <property type="project" value="TreeGrafter"/>
</dbReference>
<evidence type="ECO:0000313" key="11">
    <source>
        <dbReference type="Proteomes" id="UP000321717"/>
    </source>
</evidence>
<comment type="similarity">
    <text evidence="7 8">Belongs to the drug/metabolite transporter (DMT) superfamily. Small multidrug resistance (SMR) (TC 2.A.7.1) family.</text>
</comment>
<comment type="caution">
    <text evidence="10">The sequence shown here is derived from an EMBL/GenBank/DDBJ whole genome shotgun (WGS) entry which is preliminary data.</text>
</comment>
<dbReference type="Gene3D" id="1.10.3730.20">
    <property type="match status" value="1"/>
</dbReference>
<evidence type="ECO:0000256" key="2">
    <source>
        <dbReference type="ARBA" id="ARBA00022448"/>
    </source>
</evidence>
<dbReference type="RefSeq" id="WP_147178983.1">
    <property type="nucleotide sequence ID" value="NZ_BJZP01000004.1"/>
</dbReference>
<dbReference type="AlphaFoldDB" id="A0A512HFG7"/>
<dbReference type="Proteomes" id="UP000321717">
    <property type="component" value="Unassembled WGS sequence"/>
</dbReference>
<evidence type="ECO:0000256" key="7">
    <source>
        <dbReference type="ARBA" id="ARBA00038032"/>
    </source>
</evidence>
<proteinExistence type="inferred from homology"/>
<dbReference type="GO" id="GO:0015297">
    <property type="term" value="F:antiporter activity"/>
    <property type="evidence" value="ECO:0007669"/>
    <property type="project" value="TreeGrafter"/>
</dbReference>
<dbReference type="GO" id="GO:0031460">
    <property type="term" value="P:glycine betaine transport"/>
    <property type="evidence" value="ECO:0007669"/>
    <property type="project" value="TreeGrafter"/>
</dbReference>
<keyword evidence="11" id="KW-1185">Reference proteome</keyword>
<evidence type="ECO:0000256" key="8">
    <source>
        <dbReference type="RuleBase" id="RU003942"/>
    </source>
</evidence>
<accession>A0A512HFG7</accession>
<sequence length="115" mass="12027">MNPLFLAYSALGGAIVCEVIATTLLQKSEQFSRPLPTGAMVLFYIVSFYLLSQALKGVPLGIAYAVWGGLGIVLTATISVVILKQSLDLPALAGIAMIVTGVIVMNVFSNSVTHG</sequence>
<evidence type="ECO:0000256" key="1">
    <source>
        <dbReference type="ARBA" id="ARBA00004651"/>
    </source>
</evidence>
<dbReference type="Pfam" id="PF00893">
    <property type="entry name" value="Multi_Drug_Res"/>
    <property type="match status" value="1"/>
</dbReference>
<gene>
    <name evidence="10" type="ORF">RNA01_11230</name>
</gene>
<dbReference type="GO" id="GO:0005886">
    <property type="term" value="C:plasma membrane"/>
    <property type="evidence" value="ECO:0007669"/>
    <property type="project" value="UniProtKB-SubCell"/>
</dbReference>
<comment type="subcellular location">
    <subcellularLocation>
        <location evidence="1 8">Cell membrane</location>
        <topology evidence="1 8">Multi-pass membrane protein</topology>
    </subcellularLocation>
</comment>
<feature type="transmembrane region" description="Helical" evidence="9">
    <location>
        <begin position="6"/>
        <end position="25"/>
    </location>
</feature>
<dbReference type="FunFam" id="1.10.3730.20:FF:000001">
    <property type="entry name" value="Quaternary ammonium compound resistance transporter SugE"/>
    <property type="match status" value="1"/>
</dbReference>
<dbReference type="InterPro" id="IPR045324">
    <property type="entry name" value="Small_multidrug_res"/>
</dbReference>
<evidence type="ECO:0000256" key="5">
    <source>
        <dbReference type="ARBA" id="ARBA00022989"/>
    </source>
</evidence>
<evidence type="ECO:0000256" key="3">
    <source>
        <dbReference type="ARBA" id="ARBA00022475"/>
    </source>
</evidence>
<dbReference type="GO" id="GO:0015220">
    <property type="term" value="F:choline transmembrane transporter activity"/>
    <property type="evidence" value="ECO:0007669"/>
    <property type="project" value="TreeGrafter"/>
</dbReference>
<keyword evidence="2" id="KW-0813">Transport</keyword>
<dbReference type="OrthoDB" id="9808638at2"/>
<dbReference type="PANTHER" id="PTHR30561">
    <property type="entry name" value="SMR FAMILY PROTON-DEPENDENT DRUG EFFLUX TRANSPORTER SUGE"/>
    <property type="match status" value="1"/>
</dbReference>
<keyword evidence="3" id="KW-1003">Cell membrane</keyword>
<protein>
    <submittedName>
        <fullName evidence="10">QacE family quaternary ammonium compound efflux SMR transporter</fullName>
    </submittedName>
</protein>
<dbReference type="InterPro" id="IPR000390">
    <property type="entry name" value="Small_drug/metabolite_transptr"/>
</dbReference>
<keyword evidence="5 9" id="KW-1133">Transmembrane helix</keyword>
<evidence type="ECO:0000256" key="6">
    <source>
        <dbReference type="ARBA" id="ARBA00023136"/>
    </source>
</evidence>
<feature type="transmembrane region" description="Helical" evidence="9">
    <location>
        <begin position="37"/>
        <end position="55"/>
    </location>
</feature>
<dbReference type="GO" id="GO:1990961">
    <property type="term" value="P:xenobiotic detoxification by transmembrane export across the plasma membrane"/>
    <property type="evidence" value="ECO:0007669"/>
    <property type="project" value="UniProtKB-ARBA"/>
</dbReference>
<feature type="transmembrane region" description="Helical" evidence="9">
    <location>
        <begin position="89"/>
        <end position="108"/>
    </location>
</feature>
<keyword evidence="6 9" id="KW-0472">Membrane</keyword>
<reference evidence="10 11" key="1">
    <citation type="submission" date="2019-07" db="EMBL/GenBank/DDBJ databases">
        <title>Whole genome shotgun sequence of Rhizobium naphthalenivorans NBRC 107585.</title>
        <authorList>
            <person name="Hosoyama A."/>
            <person name="Uohara A."/>
            <person name="Ohji S."/>
            <person name="Ichikawa N."/>
        </authorList>
    </citation>
    <scope>NUCLEOTIDE SEQUENCE [LARGE SCALE GENOMIC DNA]</scope>
    <source>
        <strain evidence="10 11">NBRC 107585</strain>
    </source>
</reference>
<dbReference type="EMBL" id="BJZP01000004">
    <property type="protein sequence ID" value="GEO84191.1"/>
    <property type="molecule type" value="Genomic_DNA"/>
</dbReference>
<dbReference type="PANTHER" id="PTHR30561:SF1">
    <property type="entry name" value="MULTIDRUG TRANSPORTER EMRE"/>
    <property type="match status" value="1"/>
</dbReference>
<keyword evidence="4 8" id="KW-0812">Transmembrane</keyword>
<name>A0A512HFG7_9HYPH</name>
<dbReference type="SUPFAM" id="SSF103481">
    <property type="entry name" value="Multidrug resistance efflux transporter EmrE"/>
    <property type="match status" value="1"/>
</dbReference>
<evidence type="ECO:0000256" key="4">
    <source>
        <dbReference type="ARBA" id="ARBA00022692"/>
    </source>
</evidence>
<evidence type="ECO:0000256" key="9">
    <source>
        <dbReference type="SAM" id="Phobius"/>
    </source>
</evidence>
<evidence type="ECO:0000313" key="10">
    <source>
        <dbReference type="EMBL" id="GEO84191.1"/>
    </source>
</evidence>
<feature type="transmembrane region" description="Helical" evidence="9">
    <location>
        <begin position="61"/>
        <end position="82"/>
    </location>
</feature>
<organism evidence="10 11">
    <name type="scientific">Ciceribacter naphthalenivorans</name>
    <dbReference type="NCBI Taxonomy" id="1118451"/>
    <lineage>
        <taxon>Bacteria</taxon>
        <taxon>Pseudomonadati</taxon>
        <taxon>Pseudomonadota</taxon>
        <taxon>Alphaproteobacteria</taxon>
        <taxon>Hyphomicrobiales</taxon>
        <taxon>Rhizobiaceae</taxon>
        <taxon>Ciceribacter</taxon>
    </lineage>
</organism>
<dbReference type="InterPro" id="IPR037185">
    <property type="entry name" value="EmrE-like"/>
</dbReference>